<evidence type="ECO:0000313" key="3">
    <source>
        <dbReference type="EMBL" id="ASB41861.1"/>
    </source>
</evidence>
<protein>
    <recommendedName>
        <fullName evidence="2">Transglycosylase SLT domain-containing protein</fullName>
    </recommendedName>
</protein>
<dbReference type="EMBL" id="CP021422">
    <property type="protein sequence ID" value="ASB41861.1"/>
    <property type="molecule type" value="Genomic_DNA"/>
</dbReference>
<feature type="compositionally biased region" description="Low complexity" evidence="1">
    <location>
        <begin position="65"/>
        <end position="74"/>
    </location>
</feature>
<dbReference type="InterPro" id="IPR023346">
    <property type="entry name" value="Lysozyme-like_dom_sf"/>
</dbReference>
<sequence>MTRSGGTWRKMMEKKRRRRRYTLREQLLSLAIGIMIGLLAGLAHANSVQQHRQAIVSLPSEPPAITATQEAPETPTAPPEPYNDPNIPDNVEAAARAAGAAYDLSPELLEAVAFHESRYSLDAVNGDCIGLMQIATYWHEDRMERLGVTEADLWKAGPSMMVAADFLDELIRRYDDLGTALMYYNGGGDHMAAYLERGELSWYASSVIEMAEQLRQEHDNAEEVRPLDSIK</sequence>
<gene>
    <name evidence="3" type="ORF">ADH66_15080</name>
</gene>
<feature type="domain" description="Transglycosylase SLT" evidence="2">
    <location>
        <begin position="95"/>
        <end position="194"/>
    </location>
</feature>
<organism evidence="3 4">
    <name type="scientific">Acutalibacter muris</name>
    <dbReference type="NCBI Taxonomy" id="1796620"/>
    <lineage>
        <taxon>Bacteria</taxon>
        <taxon>Bacillati</taxon>
        <taxon>Bacillota</taxon>
        <taxon>Clostridia</taxon>
        <taxon>Eubacteriales</taxon>
        <taxon>Acutalibacteraceae</taxon>
        <taxon>Acutalibacter</taxon>
    </lineage>
</organism>
<evidence type="ECO:0000259" key="2">
    <source>
        <dbReference type="Pfam" id="PF01464"/>
    </source>
</evidence>
<keyword evidence="4" id="KW-1185">Reference proteome</keyword>
<evidence type="ECO:0000256" key="1">
    <source>
        <dbReference type="SAM" id="MobiDB-lite"/>
    </source>
</evidence>
<dbReference type="InterPro" id="IPR008258">
    <property type="entry name" value="Transglycosylase_SLT_dom_1"/>
</dbReference>
<dbReference type="Proteomes" id="UP000196710">
    <property type="component" value="Chromosome"/>
</dbReference>
<proteinExistence type="predicted"/>
<dbReference type="Gene3D" id="1.10.530.10">
    <property type="match status" value="1"/>
</dbReference>
<feature type="region of interest" description="Disordered" evidence="1">
    <location>
        <begin position="65"/>
        <end position="86"/>
    </location>
</feature>
<evidence type="ECO:0000313" key="4">
    <source>
        <dbReference type="Proteomes" id="UP000196710"/>
    </source>
</evidence>
<accession>A0ABN5A605</accession>
<name>A0ABN5A605_9FIRM</name>
<reference evidence="4" key="1">
    <citation type="submission" date="2017-05" db="EMBL/GenBank/DDBJ databases">
        <title>Improved OligoMM genomes.</title>
        <authorList>
            <person name="Garzetti D."/>
        </authorList>
    </citation>
    <scope>NUCLEOTIDE SEQUENCE [LARGE SCALE GENOMIC DNA]</scope>
    <source>
        <strain evidence="4">KB18</strain>
    </source>
</reference>
<dbReference type="SUPFAM" id="SSF53955">
    <property type="entry name" value="Lysozyme-like"/>
    <property type="match status" value="1"/>
</dbReference>
<dbReference type="Pfam" id="PF01464">
    <property type="entry name" value="SLT"/>
    <property type="match status" value="1"/>
</dbReference>